<dbReference type="Proteomes" id="UP000624041">
    <property type="component" value="Unassembled WGS sequence"/>
</dbReference>
<reference evidence="2" key="2">
    <citation type="submission" date="2020-09" db="EMBL/GenBank/DDBJ databases">
        <authorList>
            <person name="Sun Q."/>
            <person name="Ohkuma M."/>
        </authorList>
    </citation>
    <scope>NUCLEOTIDE SEQUENCE</scope>
    <source>
        <strain evidence="2">JCM 17251</strain>
    </source>
</reference>
<feature type="domain" description="Putative restriction endonuclease" evidence="1">
    <location>
        <begin position="13"/>
        <end position="181"/>
    </location>
</feature>
<dbReference type="PANTHER" id="PTHR36558:SF1">
    <property type="entry name" value="RESTRICTION ENDONUCLEASE DOMAIN-CONTAINING PROTEIN-RELATED"/>
    <property type="match status" value="1"/>
</dbReference>
<dbReference type="RefSeq" id="WP_188858773.1">
    <property type="nucleotide sequence ID" value="NZ_BMOS01000030.1"/>
</dbReference>
<dbReference type="Gene3D" id="3.90.1570.10">
    <property type="entry name" value="tt1808, chain A"/>
    <property type="match status" value="1"/>
</dbReference>
<evidence type="ECO:0000313" key="2">
    <source>
        <dbReference type="EMBL" id="GGN64199.1"/>
    </source>
</evidence>
<gene>
    <name evidence="2" type="ORF">GCM10007971_31850</name>
</gene>
<sequence>MGLLNEKHSSYNEFINMRKETNDVLEYVDGVVYMSPSPNIKHQRISTFLQGELYNALKDKKCEVFSAPTDVLFDAVNHDDKKIVVPDLFVTCNPDNLTENEHIGAPDFIIEILSPPNISHDIVTKLNLYMKNNVKEYWIIDPLQKHILVYNRDKNNEIRYDVLHVEESIRSKTVPSLELNLSDIFQL</sequence>
<dbReference type="InterPro" id="IPR011335">
    <property type="entry name" value="Restrct_endonuc-II-like"/>
</dbReference>
<dbReference type="InterPro" id="IPR008538">
    <property type="entry name" value="Uma2"/>
</dbReference>
<dbReference type="PANTHER" id="PTHR36558">
    <property type="entry name" value="GLR1098 PROTEIN"/>
    <property type="match status" value="1"/>
</dbReference>
<comment type="caution">
    <text evidence="2">The sequence shown here is derived from an EMBL/GenBank/DDBJ whole genome shotgun (WGS) entry which is preliminary data.</text>
</comment>
<reference evidence="2" key="1">
    <citation type="journal article" date="2014" name="Int. J. Syst. Evol. Microbiol.">
        <title>Complete genome sequence of Corynebacterium casei LMG S-19264T (=DSM 44701T), isolated from a smear-ripened cheese.</title>
        <authorList>
            <consortium name="US DOE Joint Genome Institute (JGI-PGF)"/>
            <person name="Walter F."/>
            <person name="Albersmeier A."/>
            <person name="Kalinowski J."/>
            <person name="Ruckert C."/>
        </authorList>
    </citation>
    <scope>NUCLEOTIDE SEQUENCE</scope>
    <source>
        <strain evidence="2">JCM 17251</strain>
    </source>
</reference>
<evidence type="ECO:0000259" key="1">
    <source>
        <dbReference type="Pfam" id="PF05685"/>
    </source>
</evidence>
<proteinExistence type="predicted"/>
<accession>A0A917Y2X2</accession>
<evidence type="ECO:0000313" key="3">
    <source>
        <dbReference type="Proteomes" id="UP000624041"/>
    </source>
</evidence>
<name>A0A917Y2X2_9BACI</name>
<dbReference type="CDD" id="cd06260">
    <property type="entry name" value="DUF820-like"/>
    <property type="match status" value="1"/>
</dbReference>
<protein>
    <recommendedName>
        <fullName evidence="1">Putative restriction endonuclease domain-containing protein</fullName>
    </recommendedName>
</protein>
<dbReference type="AlphaFoldDB" id="A0A917Y2X2"/>
<keyword evidence="3" id="KW-1185">Reference proteome</keyword>
<dbReference type="EMBL" id="BMOS01000030">
    <property type="protein sequence ID" value="GGN64199.1"/>
    <property type="molecule type" value="Genomic_DNA"/>
</dbReference>
<dbReference type="Pfam" id="PF05685">
    <property type="entry name" value="Uma2"/>
    <property type="match status" value="1"/>
</dbReference>
<dbReference type="InterPro" id="IPR012296">
    <property type="entry name" value="Nuclease_put_TT1808"/>
</dbReference>
<dbReference type="SUPFAM" id="SSF52980">
    <property type="entry name" value="Restriction endonuclease-like"/>
    <property type="match status" value="1"/>
</dbReference>
<organism evidence="2 3">
    <name type="scientific">Oceanobacillus indicireducens</name>
    <dbReference type="NCBI Taxonomy" id="1004261"/>
    <lineage>
        <taxon>Bacteria</taxon>
        <taxon>Bacillati</taxon>
        <taxon>Bacillota</taxon>
        <taxon>Bacilli</taxon>
        <taxon>Bacillales</taxon>
        <taxon>Bacillaceae</taxon>
        <taxon>Oceanobacillus</taxon>
    </lineage>
</organism>